<dbReference type="GO" id="GO:0005730">
    <property type="term" value="C:nucleolus"/>
    <property type="evidence" value="ECO:0007669"/>
    <property type="project" value="TreeGrafter"/>
</dbReference>
<feature type="non-terminal residue" evidence="2">
    <location>
        <position position="1"/>
    </location>
</feature>
<dbReference type="InterPro" id="IPR052609">
    <property type="entry name" value="Ribosome_Biogenesis_Reg"/>
</dbReference>
<dbReference type="OrthoDB" id="160374at2759"/>
<gene>
    <name evidence="2" type="ORF">CALVIDRAFT_457992</name>
</gene>
<dbReference type="InterPro" id="IPR018849">
    <property type="entry name" value="Urb2/Npa2_C"/>
</dbReference>
<dbReference type="Pfam" id="PF10441">
    <property type="entry name" value="Urb2"/>
    <property type="match status" value="1"/>
</dbReference>
<dbReference type="EMBL" id="KV417291">
    <property type="protein sequence ID" value="KZO94987.1"/>
    <property type="molecule type" value="Genomic_DNA"/>
</dbReference>
<dbReference type="AlphaFoldDB" id="A0A167KTH7"/>
<proteinExistence type="predicted"/>
<protein>
    <recommendedName>
        <fullName evidence="1">Nucleolar 27S pre-rRNA processing Urb2/Npa2 C-terminal domain-containing protein</fullName>
    </recommendedName>
</protein>
<evidence type="ECO:0000259" key="1">
    <source>
        <dbReference type="Pfam" id="PF10441"/>
    </source>
</evidence>
<feature type="domain" description="Nucleolar 27S pre-rRNA processing Urb2/Npa2 C-terminal" evidence="1">
    <location>
        <begin position="5"/>
        <end position="124"/>
    </location>
</feature>
<keyword evidence="3" id="KW-1185">Reference proteome</keyword>
<dbReference type="Proteomes" id="UP000076738">
    <property type="component" value="Unassembled WGS sequence"/>
</dbReference>
<dbReference type="STRING" id="1330018.A0A167KTH7"/>
<name>A0A167KTH7_CALVF</name>
<feature type="non-terminal residue" evidence="2">
    <location>
        <position position="125"/>
    </location>
</feature>
<organism evidence="2 3">
    <name type="scientific">Calocera viscosa (strain TUFC12733)</name>
    <dbReference type="NCBI Taxonomy" id="1330018"/>
    <lineage>
        <taxon>Eukaryota</taxon>
        <taxon>Fungi</taxon>
        <taxon>Dikarya</taxon>
        <taxon>Basidiomycota</taxon>
        <taxon>Agaricomycotina</taxon>
        <taxon>Dacrymycetes</taxon>
        <taxon>Dacrymycetales</taxon>
        <taxon>Dacrymycetaceae</taxon>
        <taxon>Calocera</taxon>
    </lineage>
</organism>
<evidence type="ECO:0000313" key="2">
    <source>
        <dbReference type="EMBL" id="KZO94987.1"/>
    </source>
</evidence>
<evidence type="ECO:0000313" key="3">
    <source>
        <dbReference type="Proteomes" id="UP000076738"/>
    </source>
</evidence>
<reference evidence="2 3" key="1">
    <citation type="journal article" date="2016" name="Mol. Biol. Evol.">
        <title>Comparative Genomics of Early-Diverging Mushroom-Forming Fungi Provides Insights into the Origins of Lignocellulose Decay Capabilities.</title>
        <authorList>
            <person name="Nagy L.G."/>
            <person name="Riley R."/>
            <person name="Tritt A."/>
            <person name="Adam C."/>
            <person name="Daum C."/>
            <person name="Floudas D."/>
            <person name="Sun H."/>
            <person name="Yadav J.S."/>
            <person name="Pangilinan J."/>
            <person name="Larsson K.H."/>
            <person name="Matsuura K."/>
            <person name="Barry K."/>
            <person name="Labutti K."/>
            <person name="Kuo R."/>
            <person name="Ohm R.A."/>
            <person name="Bhattacharya S.S."/>
            <person name="Shirouzu T."/>
            <person name="Yoshinaga Y."/>
            <person name="Martin F.M."/>
            <person name="Grigoriev I.V."/>
            <person name="Hibbett D.S."/>
        </authorList>
    </citation>
    <scope>NUCLEOTIDE SEQUENCE [LARGE SCALE GENOMIC DNA]</scope>
    <source>
        <strain evidence="2 3">TUFC12733</strain>
    </source>
</reference>
<accession>A0A167KTH7</accession>
<dbReference type="GO" id="GO:0042254">
    <property type="term" value="P:ribosome biogenesis"/>
    <property type="evidence" value="ECO:0007669"/>
    <property type="project" value="TreeGrafter"/>
</dbReference>
<sequence>WITAEAPLGKKQAEELARLMSALAVKTLAQGYQRTPESKLESLAKPFARHAPFVLKKYIDMITDPFAYVSPEIRRSLQPGVFMLCSMIGDEDRDSLMASLSRATSKALFRALWQEYDKQKYVGKG</sequence>
<dbReference type="PANTHER" id="PTHR15682:SF2">
    <property type="entry name" value="UNHEALTHY RIBOSOME BIOGENESIS PROTEIN 2 HOMOLOG"/>
    <property type="match status" value="1"/>
</dbReference>
<dbReference type="PANTHER" id="PTHR15682">
    <property type="entry name" value="UNHEALTHY RIBOSOME BIOGENESIS PROTEIN 2 HOMOLOG"/>
    <property type="match status" value="1"/>
</dbReference>